<dbReference type="InterPro" id="IPR001714">
    <property type="entry name" value="Pept_M24_MAP"/>
</dbReference>
<organism evidence="3 4">
    <name type="scientific">Thermoclostridium caenicola</name>
    <dbReference type="NCBI Taxonomy" id="659425"/>
    <lineage>
        <taxon>Bacteria</taxon>
        <taxon>Bacillati</taxon>
        <taxon>Bacillota</taxon>
        <taxon>Clostridia</taxon>
        <taxon>Eubacteriales</taxon>
        <taxon>Oscillospiraceae</taxon>
        <taxon>Thermoclostridium</taxon>
    </lineage>
</organism>
<evidence type="ECO:0000259" key="2">
    <source>
        <dbReference type="Pfam" id="PF01321"/>
    </source>
</evidence>
<evidence type="ECO:0000313" key="4">
    <source>
        <dbReference type="Proteomes" id="UP000324781"/>
    </source>
</evidence>
<dbReference type="Gene3D" id="3.90.230.10">
    <property type="entry name" value="Creatinase/methionine aminopeptidase superfamily"/>
    <property type="match status" value="1"/>
</dbReference>
<dbReference type="InterPro" id="IPR000587">
    <property type="entry name" value="Creatinase_N"/>
</dbReference>
<dbReference type="InterPro" id="IPR000994">
    <property type="entry name" value="Pept_M24"/>
</dbReference>
<name>A0A1M6JFY2_9FIRM</name>
<dbReference type="Gene3D" id="3.40.350.10">
    <property type="entry name" value="Creatinase/prolidase N-terminal domain"/>
    <property type="match status" value="1"/>
</dbReference>
<keyword evidence="3" id="KW-0645">Protease</keyword>
<reference evidence="3 4" key="1">
    <citation type="submission" date="2016-11" db="EMBL/GenBank/DDBJ databases">
        <authorList>
            <person name="Varghese N."/>
            <person name="Submissions S."/>
        </authorList>
    </citation>
    <scope>NUCLEOTIDE SEQUENCE [LARGE SCALE GENOMIC DNA]</scope>
    <source>
        <strain evidence="3 4">DSM 19027</strain>
    </source>
</reference>
<keyword evidence="3" id="KW-0378">Hydrolase</keyword>
<feature type="domain" description="Peptidase M24" evidence="1">
    <location>
        <begin position="151"/>
        <end position="387"/>
    </location>
</feature>
<dbReference type="SUPFAM" id="SSF53092">
    <property type="entry name" value="Creatinase/prolidase N-terminal domain"/>
    <property type="match status" value="1"/>
</dbReference>
<dbReference type="AlphaFoldDB" id="A0A1M6JFY2"/>
<evidence type="ECO:0000259" key="1">
    <source>
        <dbReference type="Pfam" id="PF00557"/>
    </source>
</evidence>
<keyword evidence="3" id="KW-0031">Aminopeptidase</keyword>
<dbReference type="PANTHER" id="PTHR46112">
    <property type="entry name" value="AMINOPEPTIDASE"/>
    <property type="match status" value="1"/>
</dbReference>
<dbReference type="InterPro" id="IPR036005">
    <property type="entry name" value="Creatinase/aminopeptidase-like"/>
</dbReference>
<dbReference type="SUPFAM" id="SSF55920">
    <property type="entry name" value="Creatinase/aminopeptidase"/>
    <property type="match status" value="1"/>
</dbReference>
<dbReference type="EMBL" id="FQZP01000056">
    <property type="protein sequence ID" value="SHJ45616.1"/>
    <property type="molecule type" value="Genomic_DNA"/>
</dbReference>
<dbReference type="Proteomes" id="UP000324781">
    <property type="component" value="Unassembled WGS sequence"/>
</dbReference>
<sequence>MAAWVLADNKKVPEEELKSRMARFRKIMDERQPEWRLAIFVSKVNMYYFTGTMQDGFLAIPRDGEAVLWVRRSYERALDESLFPDIRPMQSYRDAAQAMGMFPCPVHMETEKVPLAMYQRMQKYFGFTACLSLDAEIMAIRAIKSPYELSCMRRSGQAHKTILEDRVPQVLREGMTEAELAADLFSIMMEEGFHGVTRFGMFDTEMILGQVGFGDSSIYPSYFNGPGGHIGLSPAVPALGSRERRLKKGDLVFVDIGFGVDGYHTDKTMTYMFGQKLPDYAIEIHERCVAIQDRIASLLKPGAIPSKIYQEIMSGLEPEFLENFMGFGKRTVKFLGHGIGLVVDELPVIAQGFDEPIQEGMAFALEPKKGIAGIGMVGIENTFVVTADGGECITGSSRGLIPVY</sequence>
<accession>A0A1M6JFY2</accession>
<dbReference type="CDD" id="cd01066">
    <property type="entry name" value="APP_MetAP"/>
    <property type="match status" value="1"/>
</dbReference>
<dbReference type="PRINTS" id="PR00599">
    <property type="entry name" value="MAPEPTIDASE"/>
</dbReference>
<dbReference type="Pfam" id="PF01321">
    <property type="entry name" value="Creatinase_N"/>
    <property type="match status" value="1"/>
</dbReference>
<dbReference type="GO" id="GO:0004177">
    <property type="term" value="F:aminopeptidase activity"/>
    <property type="evidence" value="ECO:0007669"/>
    <property type="project" value="UniProtKB-KW"/>
</dbReference>
<dbReference type="GO" id="GO:0008235">
    <property type="term" value="F:metalloexopeptidase activity"/>
    <property type="evidence" value="ECO:0007669"/>
    <property type="project" value="UniProtKB-ARBA"/>
</dbReference>
<proteinExistence type="predicted"/>
<dbReference type="InterPro" id="IPR029149">
    <property type="entry name" value="Creatin/AminoP/Spt16_N"/>
</dbReference>
<dbReference type="PANTHER" id="PTHR46112:SF2">
    <property type="entry name" value="XAA-PRO AMINOPEPTIDASE P-RELATED"/>
    <property type="match status" value="1"/>
</dbReference>
<feature type="domain" description="Creatinase N-terminal" evidence="2">
    <location>
        <begin position="20"/>
        <end position="143"/>
    </location>
</feature>
<protein>
    <submittedName>
        <fullName evidence="3">Xaa-Pro aminopeptidase</fullName>
    </submittedName>
</protein>
<dbReference type="InterPro" id="IPR050659">
    <property type="entry name" value="Peptidase_M24B"/>
</dbReference>
<dbReference type="Pfam" id="PF00557">
    <property type="entry name" value="Peptidase_M24"/>
    <property type="match status" value="1"/>
</dbReference>
<gene>
    <name evidence="3" type="ORF">SAMN05444373_105614</name>
</gene>
<keyword evidence="4" id="KW-1185">Reference proteome</keyword>
<evidence type="ECO:0000313" key="3">
    <source>
        <dbReference type="EMBL" id="SHJ45616.1"/>
    </source>
</evidence>